<comment type="function">
    <text evidence="6">One of the essential components for the initiation of protein synthesis. Protects formylmethionyl-tRNA from spontaneous hydrolysis and promotes its binding to the 30S ribosomal subunits. Also involved in the hydrolysis of GTP during the formation of the 70S ribosomal complex.</text>
</comment>
<dbReference type="Pfam" id="PF22042">
    <property type="entry name" value="EF-G_D2"/>
    <property type="match status" value="1"/>
</dbReference>
<dbReference type="Pfam" id="PF11987">
    <property type="entry name" value="IF-2"/>
    <property type="match status" value="1"/>
</dbReference>
<dbReference type="SUPFAM" id="SSF50447">
    <property type="entry name" value="Translation proteins"/>
    <property type="match status" value="1"/>
</dbReference>
<evidence type="ECO:0000259" key="8">
    <source>
        <dbReference type="PROSITE" id="PS51722"/>
    </source>
</evidence>
<dbReference type="NCBIfam" id="TIGR00231">
    <property type="entry name" value="small_GTP"/>
    <property type="match status" value="1"/>
</dbReference>
<dbReference type="Gene3D" id="3.40.50.300">
    <property type="entry name" value="P-loop containing nucleotide triphosphate hydrolases"/>
    <property type="match status" value="1"/>
</dbReference>
<dbReference type="NCBIfam" id="TIGR00487">
    <property type="entry name" value="IF-2"/>
    <property type="match status" value="1"/>
</dbReference>
<dbReference type="InterPro" id="IPR009000">
    <property type="entry name" value="Transl_B-barrel_sf"/>
</dbReference>
<dbReference type="Pfam" id="PF04760">
    <property type="entry name" value="IF2_N"/>
    <property type="match status" value="1"/>
</dbReference>
<dbReference type="FunFam" id="3.40.50.300:FF:000019">
    <property type="entry name" value="Translation initiation factor IF-2"/>
    <property type="match status" value="1"/>
</dbReference>
<dbReference type="SUPFAM" id="SSF52540">
    <property type="entry name" value="P-loop containing nucleoside triphosphate hydrolases"/>
    <property type="match status" value="1"/>
</dbReference>
<dbReference type="PROSITE" id="PS51722">
    <property type="entry name" value="G_TR_2"/>
    <property type="match status" value="1"/>
</dbReference>
<name>A0A1Z1M7C6_BOSMO</name>
<dbReference type="InterPro" id="IPR044145">
    <property type="entry name" value="IF2_II"/>
</dbReference>
<gene>
    <name evidence="9" type="primary">infB</name>
</gene>
<dbReference type="CDD" id="cd03702">
    <property type="entry name" value="IF2_mtIF2_II"/>
    <property type="match status" value="1"/>
</dbReference>
<sequence>MRYIFLYDFCLSELSCQIFFNCNYNLSSTYSNNILKLESPKLLYFIKSSILSSSSLLKNQETKESFTDKVNTKPNPVSKFDKKYRNNIDTQDILEVKKNKLRLNKNKKNRKSEVDIDQEDIFTHSDNIFFDQKDLNLSSLKNHKVNKVKKKDKSRQEIIDTYRKELLPSDNIETSPSNIHKNVIISTPLSIQELSNKLSIPEAEIITYLFLKQGISVTVNQVIDVSIAQQVASSYDFNVTNKDFHNKFSLKEKNISIRSSDHSLRAPVVTIMGHVDHGKTTLLDTILETNLVHQERGGITQSISAYEIDWEYNLKSYKLIFLDTPGHEAFESMRIRGVQITDIVLLVVAADDGLQPQTIECIEYIQQTNLPFVVVINKIDKKDVNISRITQDLAKYNIISKQLGGDTEIIHVSALKRKNIDLLLSQVCLLSDQARFFADPMELARGTIIEAYLDRKQGSVANVIVQNGTLNLGDFIVSSNVYGKVKGILNLKDIRLTSAGPSSIVKVLGFSAVPEIGLEFKAVKNEKQAKQDSISYSGSEYLKTALKLLNNRITSSYYSHIKQLKLIIKTDTQGTLEAVINLLSKLPQSKVQLNIISANFTGISNSDIELALSTNSFLIAFNLNISSQIYNLIKKNNIIFENFYVIYDLMNYVENLMLDLVELEYDKLFVGSATVRTVFEIQKKFVAGCFINQGKIKKICYIHVCRNNHIVYEGNIISLKHLKEDVNEVYSGDECGLMCEYNSWKSLDIVEAYELVPKKKSLL</sequence>
<evidence type="ECO:0000256" key="4">
    <source>
        <dbReference type="ARBA" id="ARBA00022917"/>
    </source>
</evidence>
<dbReference type="Pfam" id="PF00009">
    <property type="entry name" value="GTP_EFTU"/>
    <property type="match status" value="1"/>
</dbReference>
<evidence type="ECO:0000256" key="2">
    <source>
        <dbReference type="ARBA" id="ARBA00022540"/>
    </source>
</evidence>
<dbReference type="InterPro" id="IPR036925">
    <property type="entry name" value="TIF_IF2_dom3_sf"/>
</dbReference>
<keyword evidence="4" id="KW-0648">Protein biosynthesis</keyword>
<dbReference type="PRINTS" id="PR00315">
    <property type="entry name" value="ELONGATNFCT"/>
</dbReference>
<evidence type="ECO:0000256" key="5">
    <source>
        <dbReference type="ARBA" id="ARBA00023134"/>
    </source>
</evidence>
<dbReference type="CDD" id="cd01887">
    <property type="entry name" value="IF2_eIF5B"/>
    <property type="match status" value="1"/>
</dbReference>
<dbReference type="InterPro" id="IPR005225">
    <property type="entry name" value="Small_GTP-bd"/>
</dbReference>
<dbReference type="AlphaFoldDB" id="A0A1Z1M7C6"/>
<proteinExistence type="inferred from homology"/>
<dbReference type="PANTHER" id="PTHR43381:SF5">
    <property type="entry name" value="TR-TYPE G DOMAIN-CONTAINING PROTEIN"/>
    <property type="match status" value="1"/>
</dbReference>
<dbReference type="GeneID" id="33354746"/>
<keyword evidence="5" id="KW-0342">GTP-binding</keyword>
<dbReference type="GO" id="GO:0005737">
    <property type="term" value="C:cytoplasm"/>
    <property type="evidence" value="ECO:0007669"/>
    <property type="project" value="TreeGrafter"/>
</dbReference>
<feature type="domain" description="Tr-type G" evidence="8">
    <location>
        <begin position="264"/>
        <end position="435"/>
    </location>
</feature>
<dbReference type="SUPFAM" id="SSF52156">
    <property type="entry name" value="Initiation factor IF2/eIF5b, domain 3"/>
    <property type="match status" value="1"/>
</dbReference>
<protein>
    <recommendedName>
        <fullName evidence="7">Translation initiation factor IF-2, chloroplastic</fullName>
    </recommendedName>
</protein>
<dbReference type="InterPro" id="IPR006847">
    <property type="entry name" value="IF2_N"/>
</dbReference>
<dbReference type="GO" id="GO:0003924">
    <property type="term" value="F:GTPase activity"/>
    <property type="evidence" value="ECO:0007669"/>
    <property type="project" value="InterPro"/>
</dbReference>
<dbReference type="CDD" id="cd03692">
    <property type="entry name" value="mtIF2_IVc"/>
    <property type="match status" value="1"/>
</dbReference>
<dbReference type="InterPro" id="IPR023115">
    <property type="entry name" value="TIF_IF2_dom3"/>
</dbReference>
<dbReference type="InterPro" id="IPR000178">
    <property type="entry name" value="TF_IF2_bacterial-like"/>
</dbReference>
<geneLocation type="chloroplast" evidence="9"/>
<keyword evidence="9" id="KW-0150">Chloroplast</keyword>
<dbReference type="InterPro" id="IPR027417">
    <property type="entry name" value="P-loop_NTPase"/>
</dbReference>
<dbReference type="GO" id="GO:0005525">
    <property type="term" value="F:GTP binding"/>
    <property type="evidence" value="ECO:0007669"/>
    <property type="project" value="UniProtKB-KW"/>
</dbReference>
<dbReference type="FunFam" id="2.40.30.10:FF:000008">
    <property type="entry name" value="Translation initiation factor IF-2"/>
    <property type="match status" value="1"/>
</dbReference>
<evidence type="ECO:0000256" key="7">
    <source>
        <dbReference type="ARBA" id="ARBA00044105"/>
    </source>
</evidence>
<dbReference type="FunFam" id="3.40.50.10050:FF:000001">
    <property type="entry name" value="Translation initiation factor IF-2"/>
    <property type="match status" value="1"/>
</dbReference>
<dbReference type="PANTHER" id="PTHR43381">
    <property type="entry name" value="TRANSLATION INITIATION FACTOR IF-2-RELATED"/>
    <property type="match status" value="1"/>
</dbReference>
<evidence type="ECO:0000256" key="1">
    <source>
        <dbReference type="ARBA" id="ARBA00007733"/>
    </source>
</evidence>
<organism evidence="9">
    <name type="scientific">Bostrychia moritziana</name>
    <name type="common">Red alga</name>
    <name type="synonym">Polysiphonia moritziana</name>
    <dbReference type="NCBI Taxonomy" id="103713"/>
    <lineage>
        <taxon>Eukaryota</taxon>
        <taxon>Rhodophyta</taxon>
        <taxon>Florideophyceae</taxon>
        <taxon>Rhodymeniophycidae</taxon>
        <taxon>Ceramiales</taxon>
        <taxon>Rhodomelaceae</taxon>
        <taxon>Bostrychia</taxon>
    </lineage>
</organism>
<dbReference type="InterPro" id="IPR015760">
    <property type="entry name" value="TIF_IF2"/>
</dbReference>
<keyword evidence="2 9" id="KW-0396">Initiation factor</keyword>
<dbReference type="InterPro" id="IPR053905">
    <property type="entry name" value="EF-G-like_DII"/>
</dbReference>
<dbReference type="Gene3D" id="2.40.30.10">
    <property type="entry name" value="Translation factors"/>
    <property type="match status" value="2"/>
</dbReference>
<evidence type="ECO:0000313" key="9">
    <source>
        <dbReference type="EMBL" id="ARW61665.1"/>
    </source>
</evidence>
<dbReference type="EMBL" id="MF101419">
    <property type="protein sequence ID" value="ARW61665.1"/>
    <property type="molecule type" value="Genomic_DNA"/>
</dbReference>
<evidence type="ECO:0000256" key="6">
    <source>
        <dbReference type="ARBA" id="ARBA00025162"/>
    </source>
</evidence>
<dbReference type="RefSeq" id="YP_009393103.1">
    <property type="nucleotide sequence ID" value="NC_035266.1"/>
</dbReference>
<dbReference type="PROSITE" id="PS01176">
    <property type="entry name" value="IF2"/>
    <property type="match status" value="1"/>
</dbReference>
<comment type="similarity">
    <text evidence="1">Belongs to the TRAFAC class translation factor GTPase superfamily. Classic translation factor GTPase family. IF-2 subfamily.</text>
</comment>
<reference evidence="9" key="1">
    <citation type="journal article" date="2017" name="J. Phycol.">
        <title>Analysis of chloroplast genomes and a supermatrix inform reclassification of the Rhodomelaceae (Rhodophyta).</title>
        <authorList>
            <person name="Diaz-Tapia P."/>
            <person name="Maggs C.A."/>
            <person name="West J.A."/>
            <person name="Verbruggen H."/>
        </authorList>
    </citation>
    <scope>NUCLEOTIDE SEQUENCE</scope>
    <source>
        <strain evidence="9">JW3660</strain>
    </source>
</reference>
<evidence type="ECO:0000256" key="3">
    <source>
        <dbReference type="ARBA" id="ARBA00022741"/>
    </source>
</evidence>
<accession>A0A1Z1M7C6</accession>
<dbReference type="Gene3D" id="3.40.50.10050">
    <property type="entry name" value="Translation initiation factor IF- 2, domain 3"/>
    <property type="match status" value="1"/>
</dbReference>
<dbReference type="GO" id="GO:0003743">
    <property type="term" value="F:translation initiation factor activity"/>
    <property type="evidence" value="ECO:0007669"/>
    <property type="project" value="UniProtKB-KW"/>
</dbReference>
<keyword evidence="9" id="KW-0934">Plastid</keyword>
<dbReference type="InterPro" id="IPR000795">
    <property type="entry name" value="T_Tr_GTP-bd_dom"/>
</dbReference>
<keyword evidence="3" id="KW-0547">Nucleotide-binding</keyword>